<keyword evidence="1" id="KW-0472">Membrane</keyword>
<keyword evidence="1" id="KW-1133">Transmembrane helix</keyword>
<proteinExistence type="predicted"/>
<sequence>MGPYTVDSQLPTVLVTAAVSVATTLVATFYGPAWKDRLDARRGARQRSEQVLARYSEPLARAAFDLQSRLYNIRGQGFLTDERIPADYRRLSTLWLFGQFLAWLEIVRREVQVIDAGDVRRTTALQRHLFEVVDILATGGIGDPTFRVFRATQRAVGELMVVERGVDDRHRSDSLGYGEFVRRFETEPQFARWFDGLDRDVERLVRGEPAGPRISLAQRALIDLIDFVDPDWVRFPDPDERGRIPLPDGLHYPKRQRAGSEFARFTSGDDPAPVLTGWARDRGLPVRGEPPGPLRVALPRRLRPARYDLVLLRLTPTWVQVHVVRRSDPEPVPAPLGERTTTRPALTGRELDAVNALLRRFGRPSWPRRPGRR</sequence>
<accession>A0ABV8KMI9</accession>
<evidence type="ECO:0000313" key="2">
    <source>
        <dbReference type="EMBL" id="MFC4107318.1"/>
    </source>
</evidence>
<dbReference type="RefSeq" id="WP_377546087.1">
    <property type="nucleotide sequence ID" value="NZ_JBHSBN010000009.1"/>
</dbReference>
<organism evidence="2 3">
    <name type="scientific">Micromonospora zhanjiangensis</name>
    <dbReference type="NCBI Taxonomy" id="1522057"/>
    <lineage>
        <taxon>Bacteria</taxon>
        <taxon>Bacillati</taxon>
        <taxon>Actinomycetota</taxon>
        <taxon>Actinomycetes</taxon>
        <taxon>Micromonosporales</taxon>
        <taxon>Micromonosporaceae</taxon>
        <taxon>Micromonospora</taxon>
    </lineage>
</organism>
<comment type="caution">
    <text evidence="2">The sequence shown here is derived from an EMBL/GenBank/DDBJ whole genome shotgun (WGS) entry which is preliminary data.</text>
</comment>
<feature type="transmembrane region" description="Helical" evidence="1">
    <location>
        <begin position="12"/>
        <end position="33"/>
    </location>
</feature>
<gene>
    <name evidence="2" type="ORF">ACFOX0_15475</name>
</gene>
<keyword evidence="3" id="KW-1185">Reference proteome</keyword>
<dbReference type="EMBL" id="JBHSBN010000009">
    <property type="protein sequence ID" value="MFC4107318.1"/>
    <property type="molecule type" value="Genomic_DNA"/>
</dbReference>
<reference evidence="3" key="1">
    <citation type="journal article" date="2019" name="Int. J. Syst. Evol. Microbiol.">
        <title>The Global Catalogue of Microorganisms (GCM) 10K type strain sequencing project: providing services to taxonomists for standard genome sequencing and annotation.</title>
        <authorList>
            <consortium name="The Broad Institute Genomics Platform"/>
            <consortium name="The Broad Institute Genome Sequencing Center for Infectious Disease"/>
            <person name="Wu L."/>
            <person name="Ma J."/>
        </authorList>
    </citation>
    <scope>NUCLEOTIDE SEQUENCE [LARGE SCALE GENOMIC DNA]</scope>
    <source>
        <strain evidence="3">2902at01</strain>
    </source>
</reference>
<evidence type="ECO:0000313" key="3">
    <source>
        <dbReference type="Proteomes" id="UP001595868"/>
    </source>
</evidence>
<dbReference type="Proteomes" id="UP001595868">
    <property type="component" value="Unassembled WGS sequence"/>
</dbReference>
<protein>
    <submittedName>
        <fullName evidence="2">Uncharacterized protein</fullName>
    </submittedName>
</protein>
<keyword evidence="1" id="KW-0812">Transmembrane</keyword>
<evidence type="ECO:0000256" key="1">
    <source>
        <dbReference type="SAM" id="Phobius"/>
    </source>
</evidence>
<name>A0ABV8KMI9_9ACTN</name>